<dbReference type="InterPro" id="IPR011008">
    <property type="entry name" value="Dimeric_a/b-barrel"/>
</dbReference>
<feature type="domain" description="Siroheme decarboxylase AsnC-like ligand binding" evidence="6">
    <location>
        <begin position="93"/>
        <end position="173"/>
    </location>
</feature>
<sequence length="181" mass="20549">MLKYLLMSKAGARSAERGAAGLCIMGDIVMTALTDFDKRLLNLLQGNLPVCSRPFARLGEMLDTTEAHVLRRLEDLKNEGYLRRIGIFFNSERLGYQGTLIALEVKQEQLPAVAQAINRYAGATHNYEREGRYNLWFTLLTPSREMEQCILSEIAALPGVQNLMSLKAHRRYKINVQFKLD</sequence>
<keyword evidence="1" id="KW-0456">Lyase</keyword>
<dbReference type="SUPFAM" id="SSF46785">
    <property type="entry name" value="Winged helix' DNA-binding domain"/>
    <property type="match status" value="1"/>
</dbReference>
<keyword evidence="9" id="KW-1185">Reference proteome</keyword>
<dbReference type="EMBL" id="ADGH01000019">
    <property type="protein sequence ID" value="EHG23361.1"/>
    <property type="molecule type" value="Genomic_DNA"/>
</dbReference>
<evidence type="ECO:0000313" key="9">
    <source>
        <dbReference type="Proteomes" id="UP000003175"/>
    </source>
</evidence>
<evidence type="ECO:0000256" key="3">
    <source>
        <dbReference type="ARBA" id="ARBA00023457"/>
    </source>
</evidence>
<evidence type="ECO:0000256" key="1">
    <source>
        <dbReference type="ARBA" id="ARBA00023239"/>
    </source>
</evidence>
<reference evidence="8 9" key="1">
    <citation type="submission" date="2011-08" db="EMBL/GenBank/DDBJ databases">
        <title>The Genome Sequence of Selenomonas noxia F0398.</title>
        <authorList>
            <consortium name="The Broad Institute Genome Sequencing Platform"/>
            <person name="Earl A."/>
            <person name="Ward D."/>
            <person name="Feldgarden M."/>
            <person name="Gevers D."/>
            <person name="Izard J."/>
            <person name="Ganesan A."/>
            <person name="Blanton J.M."/>
            <person name="Baranova O.V."/>
            <person name="Tanner A.C."/>
            <person name="Dewhirst F.E."/>
            <person name="Young S.K."/>
            <person name="Zeng Q."/>
            <person name="Gargeya S."/>
            <person name="Fitzgerald M."/>
            <person name="Haas B."/>
            <person name="Abouelleil A."/>
            <person name="Alvarado L."/>
            <person name="Arachchi H.M."/>
            <person name="Berlin A."/>
            <person name="Brown A."/>
            <person name="Chapman S.B."/>
            <person name="Chen Z."/>
            <person name="Dunbar C."/>
            <person name="Freedman E."/>
            <person name="Gearin G."/>
            <person name="Gellesch M."/>
            <person name="Goldberg J."/>
            <person name="Griggs A."/>
            <person name="Gujja S."/>
            <person name="Heiman D."/>
            <person name="Howarth C."/>
            <person name="Larson L."/>
            <person name="Lui A."/>
            <person name="MacDonald P.J.P."/>
            <person name="Montmayeur A."/>
            <person name="Murphy C."/>
            <person name="Neiman D."/>
            <person name="Pearson M."/>
            <person name="Priest M."/>
            <person name="Roberts A."/>
            <person name="Saif S."/>
            <person name="Shea T."/>
            <person name="Shenoy N."/>
            <person name="Sisk P."/>
            <person name="Stolte C."/>
            <person name="Sykes S."/>
            <person name="Wortman J."/>
            <person name="Nusbaum C."/>
            <person name="Birren B."/>
        </authorList>
    </citation>
    <scope>NUCLEOTIDE SEQUENCE [LARGE SCALE GENOMIC DNA]</scope>
    <source>
        <strain evidence="8 9">F0398</strain>
    </source>
</reference>
<evidence type="ECO:0000256" key="4">
    <source>
        <dbReference type="ARBA" id="ARBA00023471"/>
    </source>
</evidence>
<dbReference type="InterPro" id="IPR040523">
    <property type="entry name" value="AsnC_trans_reg2"/>
</dbReference>
<dbReference type="SMART" id="SM00344">
    <property type="entry name" value="HTH_ASNC"/>
    <property type="match status" value="1"/>
</dbReference>
<name>A0ABN0DMU9_9FIRM</name>
<evidence type="ECO:0000259" key="7">
    <source>
        <dbReference type="Pfam" id="PF22451"/>
    </source>
</evidence>
<organism evidence="8 9">
    <name type="scientific">Selenomonas noxia F0398</name>
    <dbReference type="NCBI Taxonomy" id="702437"/>
    <lineage>
        <taxon>Bacteria</taxon>
        <taxon>Bacillati</taxon>
        <taxon>Bacillota</taxon>
        <taxon>Negativicutes</taxon>
        <taxon>Selenomonadales</taxon>
        <taxon>Selenomonadaceae</taxon>
        <taxon>Selenomonas</taxon>
    </lineage>
</organism>
<protein>
    <recommendedName>
        <fullName evidence="4">siroheme decarboxylase</fullName>
        <ecNumber evidence="4">4.1.1.111</ecNumber>
    </recommendedName>
</protein>
<dbReference type="InterPro" id="IPR053953">
    <property type="entry name" value="NirdL-like_HTH"/>
</dbReference>
<dbReference type="PANTHER" id="PTHR43413">
    <property type="entry name" value="TRANSCRIPTIONAL REGULATOR, ASNC FAMILY"/>
    <property type="match status" value="1"/>
</dbReference>
<dbReference type="EC" id="4.1.1.111" evidence="4"/>
<dbReference type="Pfam" id="PF22451">
    <property type="entry name" value="NirdL-like_HTH"/>
    <property type="match status" value="1"/>
</dbReference>
<dbReference type="PANTHER" id="PTHR43413:SF1">
    <property type="entry name" value="SIROHEME DECARBOXYLASE NIRL SUBUNIT"/>
    <property type="match status" value="1"/>
</dbReference>
<comment type="pathway">
    <text evidence="2">Porphyrin-containing compound metabolism.</text>
</comment>
<dbReference type="Pfam" id="PF17805">
    <property type="entry name" value="AsnC_trans_reg2"/>
    <property type="match status" value="1"/>
</dbReference>
<comment type="catalytic activity">
    <reaction evidence="5">
        <text>siroheme + 2 H(+) = 12,18-didecarboxysiroheme + 2 CO2</text>
        <dbReference type="Rhea" id="RHEA:19093"/>
        <dbReference type="ChEBI" id="CHEBI:15378"/>
        <dbReference type="ChEBI" id="CHEBI:16526"/>
        <dbReference type="ChEBI" id="CHEBI:60052"/>
        <dbReference type="ChEBI" id="CHEBI:140497"/>
        <dbReference type="EC" id="4.1.1.111"/>
    </reaction>
</comment>
<evidence type="ECO:0000256" key="5">
    <source>
        <dbReference type="ARBA" id="ARBA00048470"/>
    </source>
</evidence>
<evidence type="ECO:0000313" key="8">
    <source>
        <dbReference type="EMBL" id="EHG23361.1"/>
    </source>
</evidence>
<feature type="domain" description="Siroheme decarboxylase NirL-like HTH" evidence="7">
    <location>
        <begin position="37"/>
        <end position="83"/>
    </location>
</feature>
<dbReference type="InterPro" id="IPR019888">
    <property type="entry name" value="Tscrpt_reg_AsnC-like"/>
</dbReference>
<accession>A0ABN0DMU9</accession>
<dbReference type="InterPro" id="IPR036390">
    <property type="entry name" value="WH_DNA-bd_sf"/>
</dbReference>
<dbReference type="Gene3D" id="3.30.70.3460">
    <property type="match status" value="1"/>
</dbReference>
<proteinExistence type="inferred from homology"/>
<comment type="similarity">
    <text evidence="3">Belongs to the Ahb/Nir family.</text>
</comment>
<dbReference type="InterPro" id="IPR050684">
    <property type="entry name" value="HTH-Siroheme_Decarb"/>
</dbReference>
<dbReference type="Gene3D" id="1.10.10.10">
    <property type="entry name" value="Winged helix-like DNA-binding domain superfamily/Winged helix DNA-binding domain"/>
    <property type="match status" value="1"/>
</dbReference>
<dbReference type="Proteomes" id="UP000003175">
    <property type="component" value="Unassembled WGS sequence"/>
</dbReference>
<comment type="caution">
    <text evidence="8">The sequence shown here is derived from an EMBL/GenBank/DDBJ whole genome shotgun (WGS) entry which is preliminary data.</text>
</comment>
<evidence type="ECO:0000256" key="2">
    <source>
        <dbReference type="ARBA" id="ARBA00023444"/>
    </source>
</evidence>
<gene>
    <name evidence="8" type="ORF">HMPREF9432_01941</name>
</gene>
<dbReference type="SUPFAM" id="SSF54909">
    <property type="entry name" value="Dimeric alpha+beta barrel"/>
    <property type="match status" value="1"/>
</dbReference>
<dbReference type="InterPro" id="IPR036388">
    <property type="entry name" value="WH-like_DNA-bd_sf"/>
</dbReference>
<evidence type="ECO:0000259" key="6">
    <source>
        <dbReference type="Pfam" id="PF17805"/>
    </source>
</evidence>